<evidence type="ECO:0000256" key="3">
    <source>
        <dbReference type="ARBA" id="ARBA00005022"/>
    </source>
</evidence>
<evidence type="ECO:0000256" key="9">
    <source>
        <dbReference type="ARBA" id="ARBA00023004"/>
    </source>
</evidence>
<dbReference type="InterPro" id="IPR050411">
    <property type="entry name" value="AlphaKG_dependent_hydroxylases"/>
</dbReference>
<dbReference type="RefSeq" id="XP_002504458.1">
    <property type="nucleotide sequence ID" value="XM_002504412.1"/>
</dbReference>
<dbReference type="GO" id="GO:0005739">
    <property type="term" value="C:mitochondrion"/>
    <property type="evidence" value="ECO:0007669"/>
    <property type="project" value="TreeGrafter"/>
</dbReference>
<protein>
    <recommendedName>
        <fullName evidence="11">TauD/TfdA-like domain-containing protein</fullName>
    </recommendedName>
</protein>
<feature type="domain" description="TauD/TfdA-like" evidence="11">
    <location>
        <begin position="228"/>
        <end position="471"/>
    </location>
</feature>
<dbReference type="OrthoDB" id="406634at2759"/>
<evidence type="ECO:0000313" key="13">
    <source>
        <dbReference type="Proteomes" id="UP000002009"/>
    </source>
</evidence>
<dbReference type="STRING" id="296587.C1EDA0"/>
<dbReference type="GeneID" id="8246322"/>
<accession>C1EDA0</accession>
<organism evidence="12 13">
    <name type="scientific">Micromonas commoda (strain RCC299 / NOUM17 / CCMP2709)</name>
    <name type="common">Picoplanktonic green alga</name>
    <dbReference type="NCBI Taxonomy" id="296587"/>
    <lineage>
        <taxon>Eukaryota</taxon>
        <taxon>Viridiplantae</taxon>
        <taxon>Chlorophyta</taxon>
        <taxon>Mamiellophyceae</taxon>
        <taxon>Mamiellales</taxon>
        <taxon>Mamiellaceae</taxon>
        <taxon>Micromonas</taxon>
    </lineage>
</organism>
<evidence type="ECO:0000313" key="12">
    <source>
        <dbReference type="EMBL" id="ACO65716.1"/>
    </source>
</evidence>
<dbReference type="EMBL" id="CP001329">
    <property type="protein sequence ID" value="ACO65716.1"/>
    <property type="molecule type" value="Genomic_DNA"/>
</dbReference>
<dbReference type="InterPro" id="IPR038492">
    <property type="entry name" value="GBBH-like_N_sf"/>
</dbReference>
<keyword evidence="7" id="KW-0223">Dioxygenase</keyword>
<gene>
    <name evidence="12" type="ORF">MICPUN_102113</name>
</gene>
<name>C1EDA0_MICCC</name>
<dbReference type="Gene3D" id="3.60.130.10">
    <property type="entry name" value="Clavaminate synthase-like"/>
    <property type="match status" value="1"/>
</dbReference>
<comment type="pathway">
    <text evidence="3">Amine and polyamine biosynthesis; carnitine biosynthesis.</text>
</comment>
<dbReference type="GO" id="GO:0046872">
    <property type="term" value="F:metal ion binding"/>
    <property type="evidence" value="ECO:0007669"/>
    <property type="project" value="UniProtKB-KW"/>
</dbReference>
<dbReference type="PANTHER" id="PTHR10696">
    <property type="entry name" value="GAMMA-BUTYROBETAINE HYDROXYLASE-RELATED"/>
    <property type="match status" value="1"/>
</dbReference>
<evidence type="ECO:0000259" key="11">
    <source>
        <dbReference type="Pfam" id="PF02668"/>
    </source>
</evidence>
<dbReference type="Gene3D" id="3.30.2020.30">
    <property type="match status" value="1"/>
</dbReference>
<evidence type="ECO:0000256" key="2">
    <source>
        <dbReference type="ARBA" id="ARBA00001961"/>
    </source>
</evidence>
<keyword evidence="6" id="KW-0124">Carnitine biosynthesis</keyword>
<keyword evidence="9" id="KW-0408">Iron</keyword>
<dbReference type="InterPro" id="IPR003819">
    <property type="entry name" value="TauD/TfdA-like"/>
</dbReference>
<reference evidence="12 13" key="1">
    <citation type="journal article" date="2009" name="Science">
        <title>Green evolution and dynamic adaptations revealed by genomes of the marine picoeukaryotes Micromonas.</title>
        <authorList>
            <person name="Worden A.Z."/>
            <person name="Lee J.H."/>
            <person name="Mock T."/>
            <person name="Rouze P."/>
            <person name="Simmons M.P."/>
            <person name="Aerts A.L."/>
            <person name="Allen A.E."/>
            <person name="Cuvelier M.L."/>
            <person name="Derelle E."/>
            <person name="Everett M.V."/>
            <person name="Foulon E."/>
            <person name="Grimwood J."/>
            <person name="Gundlach H."/>
            <person name="Henrissat B."/>
            <person name="Napoli C."/>
            <person name="McDonald S.M."/>
            <person name="Parker M.S."/>
            <person name="Rombauts S."/>
            <person name="Salamov A."/>
            <person name="Von Dassow P."/>
            <person name="Badger J.H."/>
            <person name="Coutinho P.M."/>
            <person name="Demir E."/>
            <person name="Dubchak I."/>
            <person name="Gentemann C."/>
            <person name="Eikrem W."/>
            <person name="Gready J.E."/>
            <person name="John U."/>
            <person name="Lanier W."/>
            <person name="Lindquist E.A."/>
            <person name="Lucas S."/>
            <person name="Mayer K.F."/>
            <person name="Moreau H."/>
            <person name="Not F."/>
            <person name="Otillar R."/>
            <person name="Panaud O."/>
            <person name="Pangilinan J."/>
            <person name="Paulsen I."/>
            <person name="Piegu B."/>
            <person name="Poliakov A."/>
            <person name="Robbens S."/>
            <person name="Schmutz J."/>
            <person name="Toulza E."/>
            <person name="Wyss T."/>
            <person name="Zelensky A."/>
            <person name="Zhou K."/>
            <person name="Armbrust E.V."/>
            <person name="Bhattacharya D."/>
            <person name="Goodenough U.W."/>
            <person name="Van de Peer Y."/>
            <person name="Grigoriev I.V."/>
        </authorList>
    </citation>
    <scope>NUCLEOTIDE SEQUENCE [LARGE SCALE GENOMIC DNA]</scope>
    <source>
        <strain evidence="13">RCC299 / NOUM17</strain>
    </source>
</reference>
<evidence type="ECO:0000256" key="5">
    <source>
        <dbReference type="ARBA" id="ARBA00022723"/>
    </source>
</evidence>
<dbReference type="InterPro" id="IPR042098">
    <property type="entry name" value="TauD-like_sf"/>
</dbReference>
<dbReference type="GO" id="GO:0045329">
    <property type="term" value="P:carnitine biosynthetic process"/>
    <property type="evidence" value="ECO:0007669"/>
    <property type="project" value="UniProtKB-KW"/>
</dbReference>
<keyword evidence="5" id="KW-0479">Metal-binding</keyword>
<dbReference type="Proteomes" id="UP000002009">
    <property type="component" value="Chromosome 9"/>
</dbReference>
<evidence type="ECO:0000256" key="8">
    <source>
        <dbReference type="ARBA" id="ARBA00023002"/>
    </source>
</evidence>
<evidence type="ECO:0000256" key="1">
    <source>
        <dbReference type="ARBA" id="ARBA00001954"/>
    </source>
</evidence>
<dbReference type="Pfam" id="PF02668">
    <property type="entry name" value="TauD"/>
    <property type="match status" value="1"/>
</dbReference>
<dbReference type="AlphaFoldDB" id="C1EDA0"/>
<evidence type="ECO:0000256" key="7">
    <source>
        <dbReference type="ARBA" id="ARBA00022964"/>
    </source>
</evidence>
<evidence type="ECO:0000256" key="10">
    <source>
        <dbReference type="SAM" id="MobiDB-lite"/>
    </source>
</evidence>
<dbReference type="SUPFAM" id="SSF51197">
    <property type="entry name" value="Clavaminate synthase-like"/>
    <property type="match status" value="1"/>
</dbReference>
<dbReference type="KEGG" id="mis:MICPUN_102113"/>
<feature type="compositionally biased region" description="Low complexity" evidence="10">
    <location>
        <begin position="14"/>
        <end position="29"/>
    </location>
</feature>
<dbReference type="eggNOG" id="KOG3888">
    <property type="taxonomic scope" value="Eukaryota"/>
</dbReference>
<comment type="similarity">
    <text evidence="4">Belongs to the gamma-BBH/TMLD family.</text>
</comment>
<feature type="region of interest" description="Disordered" evidence="10">
    <location>
        <begin position="14"/>
        <end position="33"/>
    </location>
</feature>
<sequence length="503" mass="55558">MPLAHANIAAYAAPRAHAGRRTSTSRTRSPAPKMKCDVAARKARGTVVPRAVVDPAAVVPALNSKPDEFAVLEATPNDTYVDVVFKDGASFRFHALWLRDACTDPNHVVADAGERILSMLPVNTGCDADLRAASCEIDETGGLIVTWTNHEIQSTFGAKSLRAFADVVAKPLVGSEIPPLAASETEWLDPFTGYPDAPGQPPSQIDYFKNEDGVVFPSYDHDAVVRDPKLKLDVMRDLMRAGAVIIDDVPENEVDSTTLHAFVDDVLGGMQKDPCRDERNWKIVKKADASSISYDPEKRLNNHTDQSVPPWGGTPALVLIMHYQKGSGCNTLVDGFKVAEDIRATDPEAFEMLTAYGSNQTRDFVSSRKDTTQTLNASLCVHKREPIIQLDDTGNIVRIQYNEVFRTPLELPFDVFPKWYAAYTKWVTMLHDTKYEVEVDMQAGKMLIFHNWRTLHGRAGGKASKDRTLIGGTVTREAFYSRATELLEETAGYDMRVTGTKVK</sequence>
<evidence type="ECO:0000256" key="6">
    <source>
        <dbReference type="ARBA" id="ARBA00022873"/>
    </source>
</evidence>
<evidence type="ECO:0000256" key="4">
    <source>
        <dbReference type="ARBA" id="ARBA00008654"/>
    </source>
</evidence>
<comment type="cofactor">
    <cofactor evidence="2">
        <name>L-ascorbate</name>
        <dbReference type="ChEBI" id="CHEBI:38290"/>
    </cofactor>
</comment>
<dbReference type="PANTHER" id="PTHR10696:SF51">
    <property type="entry name" value="TRIMETHYLLYSINE DIOXYGENASE, MITOCHONDRIAL"/>
    <property type="match status" value="1"/>
</dbReference>
<keyword evidence="13" id="KW-1185">Reference proteome</keyword>
<keyword evidence="8" id="KW-0560">Oxidoreductase</keyword>
<proteinExistence type="inferred from homology"/>
<comment type="cofactor">
    <cofactor evidence="1">
        <name>Fe(2+)</name>
        <dbReference type="ChEBI" id="CHEBI:29033"/>
    </cofactor>
</comment>
<dbReference type="InParanoid" id="C1EDA0"/>
<dbReference type="GO" id="GO:0051213">
    <property type="term" value="F:dioxygenase activity"/>
    <property type="evidence" value="ECO:0007669"/>
    <property type="project" value="UniProtKB-KW"/>
</dbReference>